<gene>
    <name evidence="2" type="ORF">Dda_0358</name>
</gene>
<feature type="region of interest" description="Disordered" evidence="1">
    <location>
        <begin position="31"/>
        <end position="58"/>
    </location>
</feature>
<comment type="caution">
    <text evidence="2">The sequence shown here is derived from an EMBL/GenBank/DDBJ whole genome shotgun (WGS) entry which is preliminary data.</text>
</comment>
<evidence type="ECO:0000313" key="3">
    <source>
        <dbReference type="Proteomes" id="UP001221413"/>
    </source>
</evidence>
<feature type="compositionally biased region" description="Polar residues" evidence="1">
    <location>
        <begin position="268"/>
        <end position="279"/>
    </location>
</feature>
<feature type="compositionally biased region" description="Polar residues" evidence="1">
    <location>
        <begin position="299"/>
        <end position="317"/>
    </location>
</feature>
<evidence type="ECO:0000256" key="1">
    <source>
        <dbReference type="SAM" id="MobiDB-lite"/>
    </source>
</evidence>
<feature type="region of interest" description="Disordered" evidence="1">
    <location>
        <begin position="91"/>
        <end position="110"/>
    </location>
</feature>
<dbReference type="EMBL" id="JAQGDS010000001">
    <property type="protein sequence ID" value="KAJ6264215.1"/>
    <property type="molecule type" value="Genomic_DNA"/>
</dbReference>
<keyword evidence="3" id="KW-1185">Reference proteome</keyword>
<organism evidence="2 3">
    <name type="scientific">Drechslerella dactyloides</name>
    <name type="common">Nematode-trapping fungus</name>
    <name type="synonym">Arthrobotrys dactyloides</name>
    <dbReference type="NCBI Taxonomy" id="74499"/>
    <lineage>
        <taxon>Eukaryota</taxon>
        <taxon>Fungi</taxon>
        <taxon>Dikarya</taxon>
        <taxon>Ascomycota</taxon>
        <taxon>Pezizomycotina</taxon>
        <taxon>Orbiliomycetes</taxon>
        <taxon>Orbiliales</taxon>
        <taxon>Orbiliaceae</taxon>
        <taxon>Drechslerella</taxon>
    </lineage>
</organism>
<evidence type="ECO:0000313" key="2">
    <source>
        <dbReference type="EMBL" id="KAJ6264215.1"/>
    </source>
</evidence>
<dbReference type="AlphaFoldDB" id="A0AAD6J4T5"/>
<feature type="compositionally biased region" description="Polar residues" evidence="1">
    <location>
        <begin position="46"/>
        <end position="58"/>
    </location>
</feature>
<accession>A0AAD6J4T5</accession>
<feature type="compositionally biased region" description="Low complexity" evidence="1">
    <location>
        <begin position="249"/>
        <end position="264"/>
    </location>
</feature>
<reference evidence="2" key="1">
    <citation type="submission" date="2023-01" db="EMBL/GenBank/DDBJ databases">
        <title>The chitinases involved in constricting ring structure development in the nematode-trapping fungus Drechslerella dactyloides.</title>
        <authorList>
            <person name="Wang R."/>
            <person name="Zhang L."/>
            <person name="Tang P."/>
            <person name="Li S."/>
            <person name="Liang L."/>
        </authorList>
    </citation>
    <scope>NUCLEOTIDE SEQUENCE</scope>
    <source>
        <strain evidence="2">YMF1.00031</strain>
    </source>
</reference>
<dbReference type="Proteomes" id="UP001221413">
    <property type="component" value="Unassembled WGS sequence"/>
</dbReference>
<protein>
    <submittedName>
        <fullName evidence="2">Uncharacterized protein</fullName>
    </submittedName>
</protein>
<sequence>MAQFAQPNVLDIVDPSDPLAKRPRFRNLHAHVPGKGFFDPRGGPVQNPSLYTPSFTQDTPYSDPSYSGFSYTSSTFKGPYRKTSVAKDTILEDQPFEEPPQWRDTSPRVRGSPLPPSLPLLFSDFFAASGVEPNNDFSCDTTSAIFDGSQDYPEYPSAPPADSLIVNSLPFLVASNLESNYYFPYQTSMQYPPDAQVSGGAQFEFGTQMDAQVAFNPDLTSNPTAPYQANISFDPQATFFPPCPPLPSQFPESSSSFAPSLPSIPEDPTQQPSVETAPSSPLPVPIDISEAPAPDAAGTASTDVPNQPSSSDEANQTVDDSLAQLKAPVDTAQVPKSVLKRLACSAGCDLCYDPPKLAKRVAKEKRHIERMMRPKHTLGVSLLSLWITNVFSGKPQVNHNKHWFQTVNDWIEAQTETIPVDELWEWIVEETRLTEEDCETARWWPLDKSFRAYTTFMVQLQLGVPRDVDQLRSLDNETMIRATRHLAIAVRLLQSEEPKFLKRYYSLEFYVDMLATAASFVLALFGYEDWIVEGVRPARVDGKPIWSWYRFFTKDLRTIRRNQKKRIRTFKQAWPWLHRKNLRKSGRYQDNRPYYIPTKIVDSNGDVVVNVGHIYITSMDSHEKWLIEQYELAKAYYRKYPEKRPRIARNLIVEDDPVEAKRDAFIMGYVNWYRATQPMPETGSVYTTIPMREPTPEDPWFEWCKIPEPEPLGLEPKPIDPYHDPTNDEVDTTKIYMM</sequence>
<proteinExistence type="predicted"/>
<feature type="region of interest" description="Disordered" evidence="1">
    <location>
        <begin position="241"/>
        <end position="317"/>
    </location>
</feature>
<name>A0AAD6J4T5_DREDA</name>